<dbReference type="Proteomes" id="UP001342314">
    <property type="component" value="Unassembled WGS sequence"/>
</dbReference>
<evidence type="ECO:0000313" key="2">
    <source>
        <dbReference type="EMBL" id="GJN87146.1"/>
    </source>
</evidence>
<feature type="compositionally biased region" description="Polar residues" evidence="1">
    <location>
        <begin position="128"/>
        <end position="162"/>
    </location>
</feature>
<dbReference type="AlphaFoldDB" id="A0AAV5GBW8"/>
<name>A0AAV5GBW8_9BASI</name>
<feature type="compositionally biased region" description="Basic and acidic residues" evidence="1">
    <location>
        <begin position="188"/>
        <end position="207"/>
    </location>
</feature>
<evidence type="ECO:0000256" key="1">
    <source>
        <dbReference type="SAM" id="MobiDB-lite"/>
    </source>
</evidence>
<comment type="caution">
    <text evidence="2">The sequence shown here is derived from an EMBL/GenBank/DDBJ whole genome shotgun (WGS) entry which is preliminary data.</text>
</comment>
<feature type="region of interest" description="Disordered" evidence="1">
    <location>
        <begin position="105"/>
        <end position="163"/>
    </location>
</feature>
<feature type="region of interest" description="Disordered" evidence="1">
    <location>
        <begin position="182"/>
        <end position="207"/>
    </location>
</feature>
<feature type="region of interest" description="Disordered" evidence="1">
    <location>
        <begin position="17"/>
        <end position="46"/>
    </location>
</feature>
<accession>A0AAV5GBW8</accession>
<sequence length="275" mass="29471">MPYSSRYSSYDAGADAYDSADEGYTGGVGRRSGAGRGGAAASAANSATAATAAARDAASEHAADMHSLSKGMGDVHARLQQVVSSLRGRLSPQHEEAMHEALAKLRRHHQKTSKAADDASEVADHANQAHNATKNATQNPEPEVTGTSNAPMRSLAHSSARSTYGRSRAAYGAYASRYVASDSDAEDDYNRRENRPSTSREVHSARHLTDAVKASEGLANETSARLSSILHNLESTLAHYDRTGRIDRDKFLALIEHVRQSLAHAPVARCVWRGY</sequence>
<reference evidence="2 3" key="1">
    <citation type="submission" date="2021-12" db="EMBL/GenBank/DDBJ databases">
        <title>High titer production of polyol ester of fatty acids by Rhodotorula paludigena BS15 towards product separation-free biomass refinery.</title>
        <authorList>
            <person name="Mano J."/>
            <person name="Ono H."/>
            <person name="Tanaka T."/>
            <person name="Naito K."/>
            <person name="Sushida H."/>
            <person name="Ike M."/>
            <person name="Tokuyasu K."/>
            <person name="Kitaoka M."/>
        </authorList>
    </citation>
    <scope>NUCLEOTIDE SEQUENCE [LARGE SCALE GENOMIC DNA]</scope>
    <source>
        <strain evidence="2 3">BS15</strain>
    </source>
</reference>
<protein>
    <recommendedName>
        <fullName evidence="4">EF-hand domain-containing protein</fullName>
    </recommendedName>
</protein>
<proteinExistence type="predicted"/>
<evidence type="ECO:0000313" key="3">
    <source>
        <dbReference type="Proteomes" id="UP001342314"/>
    </source>
</evidence>
<organism evidence="2 3">
    <name type="scientific">Rhodotorula paludigena</name>
    <dbReference type="NCBI Taxonomy" id="86838"/>
    <lineage>
        <taxon>Eukaryota</taxon>
        <taxon>Fungi</taxon>
        <taxon>Dikarya</taxon>
        <taxon>Basidiomycota</taxon>
        <taxon>Pucciniomycotina</taxon>
        <taxon>Microbotryomycetes</taxon>
        <taxon>Sporidiobolales</taxon>
        <taxon>Sporidiobolaceae</taxon>
        <taxon>Rhodotorula</taxon>
    </lineage>
</organism>
<dbReference type="EMBL" id="BQKY01000001">
    <property type="protein sequence ID" value="GJN87146.1"/>
    <property type="molecule type" value="Genomic_DNA"/>
</dbReference>
<feature type="compositionally biased region" description="Gly residues" evidence="1">
    <location>
        <begin position="24"/>
        <end position="38"/>
    </location>
</feature>
<evidence type="ECO:0008006" key="4">
    <source>
        <dbReference type="Google" id="ProtNLM"/>
    </source>
</evidence>
<gene>
    <name evidence="2" type="ORF">Rhopal_000091-T1</name>
</gene>
<keyword evidence="3" id="KW-1185">Reference proteome</keyword>